<sequence>MEPEYLNPSSDSSDLRIQWRSRILAVLEKFQRCKIIFGVKEMLFNLAILDLKLFLFEKSLSEESELQNWDLNIQETVWSVLQGEHCMKSMKQDLDLSENYIEFVISRISQYDDQTQVRQINDLIEKLETMASELRELTKKFEDAIDGIKEKVRTLTETNDVSDS</sequence>
<evidence type="ECO:0000256" key="1">
    <source>
        <dbReference type="SAM" id="Coils"/>
    </source>
</evidence>
<comment type="caution">
    <text evidence="2">The sequence shown here is derived from an EMBL/GenBank/DDBJ whole genome shotgun (WGS) entry which is preliminary data.</text>
</comment>
<feature type="coiled-coil region" evidence="1">
    <location>
        <begin position="117"/>
        <end position="144"/>
    </location>
</feature>
<dbReference type="EMBL" id="BMAV01012372">
    <property type="protein sequence ID" value="GFY58985.1"/>
    <property type="molecule type" value="Genomic_DNA"/>
</dbReference>
<proteinExistence type="predicted"/>
<accession>A0A8X6XSA4</accession>
<protein>
    <submittedName>
        <fullName evidence="2">Uncharacterized protein</fullName>
    </submittedName>
</protein>
<dbReference type="Proteomes" id="UP000886998">
    <property type="component" value="Unassembled WGS sequence"/>
</dbReference>
<keyword evidence="1" id="KW-0175">Coiled coil</keyword>
<keyword evidence="3" id="KW-1185">Reference proteome</keyword>
<evidence type="ECO:0000313" key="2">
    <source>
        <dbReference type="EMBL" id="GFY58985.1"/>
    </source>
</evidence>
<evidence type="ECO:0000313" key="3">
    <source>
        <dbReference type="Proteomes" id="UP000886998"/>
    </source>
</evidence>
<reference evidence="2" key="1">
    <citation type="submission" date="2020-08" db="EMBL/GenBank/DDBJ databases">
        <title>Multicomponent nature underlies the extraordinary mechanical properties of spider dragline silk.</title>
        <authorList>
            <person name="Kono N."/>
            <person name="Nakamura H."/>
            <person name="Mori M."/>
            <person name="Yoshida Y."/>
            <person name="Ohtoshi R."/>
            <person name="Malay A.D."/>
            <person name="Moran D.A.P."/>
            <person name="Tomita M."/>
            <person name="Numata K."/>
            <person name="Arakawa K."/>
        </authorList>
    </citation>
    <scope>NUCLEOTIDE SEQUENCE</scope>
</reference>
<name>A0A8X6XSA4_9ARAC</name>
<gene>
    <name evidence="2" type="ORF">TNIN_499771</name>
</gene>
<organism evidence="2 3">
    <name type="scientific">Trichonephila inaurata madagascariensis</name>
    <dbReference type="NCBI Taxonomy" id="2747483"/>
    <lineage>
        <taxon>Eukaryota</taxon>
        <taxon>Metazoa</taxon>
        <taxon>Ecdysozoa</taxon>
        <taxon>Arthropoda</taxon>
        <taxon>Chelicerata</taxon>
        <taxon>Arachnida</taxon>
        <taxon>Araneae</taxon>
        <taxon>Araneomorphae</taxon>
        <taxon>Entelegynae</taxon>
        <taxon>Araneoidea</taxon>
        <taxon>Nephilidae</taxon>
        <taxon>Trichonephila</taxon>
        <taxon>Trichonephila inaurata</taxon>
    </lineage>
</organism>
<dbReference type="AlphaFoldDB" id="A0A8X6XSA4"/>